<reference evidence="3" key="1">
    <citation type="journal article" date="2014" name="Int. J. Syst. Evol. Microbiol.">
        <title>Complete genome sequence of Corynebacterium casei LMG S-19264T (=DSM 44701T), isolated from a smear-ripened cheese.</title>
        <authorList>
            <consortium name="US DOE Joint Genome Institute (JGI-PGF)"/>
            <person name="Walter F."/>
            <person name="Albersmeier A."/>
            <person name="Kalinowski J."/>
            <person name="Ruckert C."/>
        </authorList>
    </citation>
    <scope>NUCLEOTIDE SEQUENCE</scope>
    <source>
        <strain evidence="3">CGMCC 1.15725</strain>
    </source>
</reference>
<feature type="chain" id="PRO_5035194227" description="Lysozyme inhibitor LprI-like N-terminal domain-containing protein" evidence="1">
    <location>
        <begin position="21"/>
        <end position="301"/>
    </location>
</feature>
<feature type="domain" description="Lysozyme inhibitor LprI-like N-terminal" evidence="2">
    <location>
        <begin position="24"/>
        <end position="119"/>
    </location>
</feature>
<feature type="signal peptide" evidence="1">
    <location>
        <begin position="1"/>
        <end position="20"/>
    </location>
</feature>
<accession>A0A8J2YPQ9</accession>
<dbReference type="PANTHER" id="PTHR39176:SF1">
    <property type="entry name" value="PERIPLASMIC PROTEIN"/>
    <property type="match status" value="1"/>
</dbReference>
<protein>
    <recommendedName>
        <fullName evidence="2">Lysozyme inhibitor LprI-like N-terminal domain-containing protein</fullName>
    </recommendedName>
</protein>
<evidence type="ECO:0000313" key="3">
    <source>
        <dbReference type="EMBL" id="GGE99113.1"/>
    </source>
</evidence>
<dbReference type="InterPro" id="IPR009739">
    <property type="entry name" value="LprI-like_N"/>
</dbReference>
<dbReference type="Proteomes" id="UP000646365">
    <property type="component" value="Unassembled WGS sequence"/>
</dbReference>
<dbReference type="AlphaFoldDB" id="A0A8J2YPQ9"/>
<organism evidence="3 4">
    <name type="scientific">Aliidongia dinghuensis</name>
    <dbReference type="NCBI Taxonomy" id="1867774"/>
    <lineage>
        <taxon>Bacteria</taxon>
        <taxon>Pseudomonadati</taxon>
        <taxon>Pseudomonadota</taxon>
        <taxon>Alphaproteobacteria</taxon>
        <taxon>Rhodospirillales</taxon>
        <taxon>Dongiaceae</taxon>
        <taxon>Aliidongia</taxon>
    </lineage>
</organism>
<dbReference type="Pfam" id="PF07007">
    <property type="entry name" value="LprI"/>
    <property type="match status" value="1"/>
</dbReference>
<dbReference type="InterPro" id="IPR043136">
    <property type="entry name" value="B30.2/SPRY_sf"/>
</dbReference>
<evidence type="ECO:0000259" key="2">
    <source>
        <dbReference type="Pfam" id="PF07007"/>
    </source>
</evidence>
<dbReference type="Gene3D" id="2.60.120.920">
    <property type="match status" value="1"/>
</dbReference>
<comment type="caution">
    <text evidence="3">The sequence shown here is derived from an EMBL/GenBank/DDBJ whole genome shotgun (WGS) entry which is preliminary data.</text>
</comment>
<sequence length="301" mass="31813">MMSKLLIAALLLSFAQIAVARADCDNAATDQERAECIGQELRAADKTINDLYQALRASRDDAGKAALRTQQIQWLKLRDQTCQSASKETDREKWFANLLTDFGKTVCVVRFTNQRVAELTAEQAGAASAPAAAPAPATAAASASAASEADVYDLIANHKPSNGKWYFEATIDVGALAKISESTIFIGVQGDGAGNTGSLQAIRKRNAGDATRNIGIAVDLDVGKLYLRTNGAWQSQPGSANAPDLKLGRPYVAKLSSSVSLTGLPDGVIDLNFGAKPFAYALPDGYVPLDKAAPIRVAQPM</sequence>
<keyword evidence="1" id="KW-0732">Signal</keyword>
<evidence type="ECO:0000313" key="4">
    <source>
        <dbReference type="Proteomes" id="UP000646365"/>
    </source>
</evidence>
<proteinExistence type="predicted"/>
<keyword evidence="4" id="KW-1185">Reference proteome</keyword>
<dbReference type="EMBL" id="BMJQ01000001">
    <property type="protein sequence ID" value="GGE99113.1"/>
    <property type="molecule type" value="Genomic_DNA"/>
</dbReference>
<dbReference type="PANTHER" id="PTHR39176">
    <property type="entry name" value="PERIPLASMIC PROTEIN-RELATED"/>
    <property type="match status" value="1"/>
</dbReference>
<reference evidence="3" key="2">
    <citation type="submission" date="2020-09" db="EMBL/GenBank/DDBJ databases">
        <authorList>
            <person name="Sun Q."/>
            <person name="Zhou Y."/>
        </authorList>
    </citation>
    <scope>NUCLEOTIDE SEQUENCE</scope>
    <source>
        <strain evidence="3">CGMCC 1.15725</strain>
    </source>
</reference>
<gene>
    <name evidence="3" type="ORF">GCM10011611_00810</name>
</gene>
<dbReference type="Gene3D" id="1.20.1270.180">
    <property type="match status" value="1"/>
</dbReference>
<name>A0A8J2YPQ9_9PROT</name>
<evidence type="ECO:0000256" key="1">
    <source>
        <dbReference type="SAM" id="SignalP"/>
    </source>
</evidence>